<dbReference type="AlphaFoldDB" id="A0A926N5P2"/>
<evidence type="ECO:0000313" key="1">
    <source>
        <dbReference type="EMBL" id="MBD1371081.1"/>
    </source>
</evidence>
<dbReference type="Proteomes" id="UP000661691">
    <property type="component" value="Unassembled WGS sequence"/>
</dbReference>
<dbReference type="RefSeq" id="WP_191141358.1">
    <property type="nucleotide sequence ID" value="NZ_JACXAH010000002.1"/>
</dbReference>
<comment type="caution">
    <text evidence="1">The sequence shown here is derived from an EMBL/GenBank/DDBJ whole genome shotgun (WGS) entry which is preliminary data.</text>
</comment>
<evidence type="ECO:0000313" key="2">
    <source>
        <dbReference type="Proteomes" id="UP000661691"/>
    </source>
</evidence>
<sequence length="92" mass="10949">MKELEIKVLLQEMKVGEPLHFTTSKKGKYIEVDRIFQGMSVSWIIRYENDQTRVNHIDEAVNMIAKHWNMYLEDVLDQQFAELENITDLGEY</sequence>
<keyword evidence="2" id="KW-1185">Reference proteome</keyword>
<name>A0A926N5P2_9BACL</name>
<accession>A0A926N5P2</accession>
<dbReference type="EMBL" id="JACXAH010000002">
    <property type="protein sequence ID" value="MBD1371081.1"/>
    <property type="molecule type" value="Genomic_DNA"/>
</dbReference>
<gene>
    <name evidence="1" type="ORF">IC620_01745</name>
</gene>
<proteinExistence type="predicted"/>
<reference evidence="1" key="1">
    <citation type="submission" date="2020-09" db="EMBL/GenBank/DDBJ databases">
        <title>A novel bacterium of genus Hazenella, isolated from South China Sea.</title>
        <authorList>
            <person name="Huang H."/>
            <person name="Mo K."/>
            <person name="Hu Y."/>
        </authorList>
    </citation>
    <scope>NUCLEOTIDE SEQUENCE</scope>
    <source>
        <strain evidence="1">IB182357</strain>
    </source>
</reference>
<protein>
    <submittedName>
        <fullName evidence="1">Uncharacterized protein</fullName>
    </submittedName>
</protein>
<organism evidence="1 2">
    <name type="scientific">Polycladospora coralii</name>
    <dbReference type="NCBI Taxonomy" id="2771432"/>
    <lineage>
        <taxon>Bacteria</taxon>
        <taxon>Bacillati</taxon>
        <taxon>Bacillota</taxon>
        <taxon>Bacilli</taxon>
        <taxon>Bacillales</taxon>
        <taxon>Thermoactinomycetaceae</taxon>
        <taxon>Polycladospora</taxon>
    </lineage>
</organism>